<dbReference type="UniPathway" id="UPA00908">
    <property type="reaction ID" value="UER00884"/>
</dbReference>
<dbReference type="GO" id="GO:0015970">
    <property type="term" value="P:guanosine tetraphosphate biosynthetic process"/>
    <property type="evidence" value="ECO:0007669"/>
    <property type="project" value="UniProtKB-UniPathway"/>
</dbReference>
<evidence type="ECO:0000256" key="1">
    <source>
        <dbReference type="ARBA" id="ARBA00004976"/>
    </source>
</evidence>
<dbReference type="HOGENOM" id="CLU_077095_0_0_9"/>
<reference evidence="3" key="1">
    <citation type="submission" date="2009-04" db="EMBL/GenBank/DDBJ databases">
        <authorList>
            <person name="Weinstock G."/>
            <person name="Sodergren E."/>
            <person name="Clifton S."/>
            <person name="Fulton L."/>
            <person name="Fulton B."/>
            <person name="Courtney L."/>
            <person name="Fronick C."/>
            <person name="Harrison M."/>
            <person name="Strong C."/>
            <person name="Farmer C."/>
            <person name="Delahaunty K."/>
            <person name="Markovic C."/>
            <person name="Hall O."/>
            <person name="Minx P."/>
            <person name="Tomlinson C."/>
            <person name="Mitreva M."/>
            <person name="Nelson J."/>
            <person name="Hou S."/>
            <person name="Wollam A."/>
            <person name="Pepin K.H."/>
            <person name="Johnson M."/>
            <person name="Bhonagiri V."/>
            <person name="Nash W.E."/>
            <person name="Warren W."/>
            <person name="Chinwalla A."/>
            <person name="Mardis E.R."/>
            <person name="Wilson R.K."/>
        </authorList>
    </citation>
    <scope>NUCLEOTIDE SEQUENCE [LARGE SCALE GENOMIC DNA]</scope>
    <source>
        <strain evidence="3">DSM 14600</strain>
    </source>
</reference>
<evidence type="ECO:0000313" key="4">
    <source>
        <dbReference type="Proteomes" id="UP000003494"/>
    </source>
</evidence>
<organism evidence="3 4">
    <name type="scientific">Shuttleworthella satelles DSM 14600</name>
    <dbReference type="NCBI Taxonomy" id="626523"/>
    <lineage>
        <taxon>Bacteria</taxon>
        <taxon>Bacillati</taxon>
        <taxon>Bacillota</taxon>
        <taxon>Clostridia</taxon>
        <taxon>Lachnospirales</taxon>
        <taxon>Lachnospiraceae</taxon>
        <taxon>Shuttleworthella</taxon>
    </lineage>
</organism>
<evidence type="ECO:0000313" key="3">
    <source>
        <dbReference type="EMBL" id="EEP27532.1"/>
    </source>
</evidence>
<dbReference type="CDD" id="cd05399">
    <property type="entry name" value="NT_Rel-Spo_like"/>
    <property type="match status" value="1"/>
</dbReference>
<dbReference type="InterPro" id="IPR052366">
    <property type="entry name" value="GTP_Pyrophosphokinase"/>
</dbReference>
<accession>C4GDQ3</accession>
<dbReference type="Gene3D" id="3.30.460.10">
    <property type="entry name" value="Beta Polymerase, domain 2"/>
    <property type="match status" value="1"/>
</dbReference>
<name>C4GDQ3_9FIRM</name>
<dbReference type="STRING" id="626523.GCWU000342_02227"/>
<dbReference type="Gene3D" id="1.10.287.860">
    <property type="entry name" value="Nucleotidyltransferase"/>
    <property type="match status" value="1"/>
</dbReference>
<dbReference type="Pfam" id="PF04607">
    <property type="entry name" value="RelA_SpoT"/>
    <property type="match status" value="1"/>
</dbReference>
<dbReference type="eggNOG" id="COG2357">
    <property type="taxonomic scope" value="Bacteria"/>
</dbReference>
<dbReference type="SUPFAM" id="SSF81301">
    <property type="entry name" value="Nucleotidyltransferase"/>
    <property type="match status" value="1"/>
</dbReference>
<gene>
    <name evidence="3" type="ORF">GCWU000342_02227</name>
</gene>
<dbReference type="RefSeq" id="WP_006907203.1">
    <property type="nucleotide sequence ID" value="NZ_GG665867.1"/>
</dbReference>
<dbReference type="SMART" id="SM00954">
    <property type="entry name" value="RelA_SpoT"/>
    <property type="match status" value="1"/>
</dbReference>
<dbReference type="EMBL" id="ACIP02000007">
    <property type="protein sequence ID" value="EEP27532.1"/>
    <property type="molecule type" value="Genomic_DNA"/>
</dbReference>
<comment type="caution">
    <text evidence="3">The sequence shown here is derived from an EMBL/GenBank/DDBJ whole genome shotgun (WGS) entry which is preliminary data.</text>
</comment>
<dbReference type="AlphaFoldDB" id="C4GDQ3"/>
<dbReference type="PANTHER" id="PTHR47837:SF1">
    <property type="entry name" value="GTP PYROPHOSPHOKINASE YJBM"/>
    <property type="match status" value="1"/>
</dbReference>
<comment type="pathway">
    <text evidence="1">Purine metabolism; ppGpp biosynthesis; ppGpp from GTP: step 1/2.</text>
</comment>
<dbReference type="InterPro" id="IPR007685">
    <property type="entry name" value="RelA_SpoT"/>
</dbReference>
<protein>
    <submittedName>
        <fullName evidence="3">RelA/SpoT domain protein</fullName>
    </submittedName>
</protein>
<dbReference type="Proteomes" id="UP000003494">
    <property type="component" value="Unassembled WGS sequence"/>
</dbReference>
<keyword evidence="4" id="KW-1185">Reference proteome</keyword>
<dbReference type="PANTHER" id="PTHR47837">
    <property type="entry name" value="GTP PYROPHOSPHOKINASE YJBM"/>
    <property type="match status" value="1"/>
</dbReference>
<proteinExistence type="predicted"/>
<evidence type="ECO:0000259" key="2">
    <source>
        <dbReference type="SMART" id="SM00954"/>
    </source>
</evidence>
<sequence>MEEENVILEEEGPVRESIYGEYEETLRLVMEDVFHRIRSSQREYEKVHGGKIAEHLDGRIKEDQSMREKLAMRGLPINAHSALREVTDAIGIRVVCGFRDDIYANLDCIRSWGQTKIIQEKDYVRHAKGNGYRSYHVILDVEEPYMDVDGECPGHFYVEIQLRTIAMDSWAALEHEISYKQGVSGNARLIETELKRCADELASCDVTMQTIRDLIRHENAKNRS</sequence>
<dbReference type="InterPro" id="IPR043519">
    <property type="entry name" value="NT_sf"/>
</dbReference>
<feature type="domain" description="RelA/SpoT" evidence="2">
    <location>
        <begin position="58"/>
        <end position="185"/>
    </location>
</feature>